<dbReference type="AlphaFoldDB" id="A0AA37T9B2"/>
<dbReference type="EMBL" id="BSPD01000035">
    <property type="protein sequence ID" value="GLS25885.1"/>
    <property type="molecule type" value="Genomic_DNA"/>
</dbReference>
<dbReference type="GO" id="GO:0035438">
    <property type="term" value="F:cyclic-di-GMP binding"/>
    <property type="evidence" value="ECO:0007669"/>
    <property type="project" value="InterPro"/>
</dbReference>
<evidence type="ECO:0000259" key="1">
    <source>
        <dbReference type="Pfam" id="PF07238"/>
    </source>
</evidence>
<name>A0AA37T9B2_9GAMM</name>
<reference evidence="2 3" key="1">
    <citation type="journal article" date="2014" name="Int. J. Syst. Evol. Microbiol.">
        <title>Complete genome sequence of Corynebacterium casei LMG S-19264T (=DSM 44701T), isolated from a smear-ripened cheese.</title>
        <authorList>
            <consortium name="US DOE Joint Genome Institute (JGI-PGF)"/>
            <person name="Walter F."/>
            <person name="Albersmeier A."/>
            <person name="Kalinowski J."/>
            <person name="Ruckert C."/>
        </authorList>
    </citation>
    <scope>NUCLEOTIDE SEQUENCE [LARGE SCALE GENOMIC DNA]</scope>
    <source>
        <strain evidence="2 3">NBRC 110095</strain>
    </source>
</reference>
<organism evidence="2 3">
    <name type="scientific">Marinibactrum halimedae</name>
    <dbReference type="NCBI Taxonomy" id="1444977"/>
    <lineage>
        <taxon>Bacteria</taxon>
        <taxon>Pseudomonadati</taxon>
        <taxon>Pseudomonadota</taxon>
        <taxon>Gammaproteobacteria</taxon>
        <taxon>Cellvibrionales</taxon>
        <taxon>Cellvibrionaceae</taxon>
        <taxon>Marinibactrum</taxon>
    </lineage>
</organism>
<protein>
    <submittedName>
        <fullName evidence="2">Cyclic diguanosine monophosphate-binding protein</fullName>
    </submittedName>
</protein>
<feature type="domain" description="PilZ" evidence="1">
    <location>
        <begin position="8"/>
        <end position="118"/>
    </location>
</feature>
<evidence type="ECO:0000313" key="2">
    <source>
        <dbReference type="EMBL" id="GLS25885.1"/>
    </source>
</evidence>
<evidence type="ECO:0000313" key="3">
    <source>
        <dbReference type="Proteomes" id="UP001156870"/>
    </source>
</evidence>
<dbReference type="InterPro" id="IPR009875">
    <property type="entry name" value="PilZ_domain"/>
</dbReference>
<comment type="caution">
    <text evidence="2">The sequence shown here is derived from an EMBL/GenBank/DDBJ whole genome shotgun (WGS) entry which is preliminary data.</text>
</comment>
<dbReference type="PIRSF" id="PIRSF028141">
    <property type="entry name" value="C-di-GMP_BP_PA4608"/>
    <property type="match status" value="1"/>
</dbReference>
<gene>
    <name evidence="2" type="ORF">GCM10007877_15990</name>
</gene>
<dbReference type="InterPro" id="IPR027021">
    <property type="entry name" value="C-di-GMP_BP_PA4608"/>
</dbReference>
<sequence length="139" mass="15965">MTTLANNERRRFNRVTFHCPVELTTTDSHDEQMDSPPYWQGQLIDISLKGVLVNVKAWQHQHLPTTPTSESLQVGIELGGDARIHMFGHVVRIDGDMLAITCDKIDMDSISHLRRLLELNSSNEQAHQRELHELIEHHI</sequence>
<dbReference type="Gene3D" id="2.40.10.220">
    <property type="entry name" value="predicted glycosyltransferase like domains"/>
    <property type="match status" value="1"/>
</dbReference>
<dbReference type="RefSeq" id="WP_232595066.1">
    <property type="nucleotide sequence ID" value="NZ_BSPD01000035.1"/>
</dbReference>
<accession>A0AA37T9B2</accession>
<dbReference type="Pfam" id="PF07238">
    <property type="entry name" value="PilZ"/>
    <property type="match status" value="1"/>
</dbReference>
<keyword evidence="3" id="KW-1185">Reference proteome</keyword>
<dbReference type="SUPFAM" id="SSF141371">
    <property type="entry name" value="PilZ domain-like"/>
    <property type="match status" value="1"/>
</dbReference>
<proteinExistence type="predicted"/>
<dbReference type="Proteomes" id="UP001156870">
    <property type="component" value="Unassembled WGS sequence"/>
</dbReference>